<dbReference type="Proteomes" id="UP000319771">
    <property type="component" value="Unassembled WGS sequence"/>
</dbReference>
<name>A0A538U536_UNCEI</name>
<feature type="coiled-coil region" evidence="2">
    <location>
        <begin position="139"/>
        <end position="179"/>
    </location>
</feature>
<organism evidence="3 4">
    <name type="scientific">Eiseniibacteriota bacterium</name>
    <dbReference type="NCBI Taxonomy" id="2212470"/>
    <lineage>
        <taxon>Bacteria</taxon>
        <taxon>Candidatus Eiseniibacteriota</taxon>
    </lineage>
</organism>
<evidence type="ECO:0000313" key="4">
    <source>
        <dbReference type="Proteomes" id="UP000319771"/>
    </source>
</evidence>
<protein>
    <submittedName>
        <fullName evidence="3">DUF47 domain-containing protein</fullName>
    </submittedName>
</protein>
<dbReference type="Gene3D" id="1.20.58.220">
    <property type="entry name" value="Phosphate transport system protein phou homolog 2, domain 2"/>
    <property type="match status" value="1"/>
</dbReference>
<dbReference type="InterPro" id="IPR038078">
    <property type="entry name" value="PhoU-like_sf"/>
</dbReference>
<accession>A0A538U536</accession>
<dbReference type="PANTHER" id="PTHR37298:SF1">
    <property type="entry name" value="UPF0111 PROTEIN YKAA"/>
    <property type="match status" value="1"/>
</dbReference>
<dbReference type="InterPro" id="IPR018445">
    <property type="entry name" value="Put_Phosphate_transp_reg"/>
</dbReference>
<dbReference type="Pfam" id="PF01865">
    <property type="entry name" value="PhoU_div"/>
    <property type="match status" value="1"/>
</dbReference>
<dbReference type="InterPro" id="IPR052912">
    <property type="entry name" value="UPF0111_domain"/>
</dbReference>
<reference evidence="3 4" key="1">
    <citation type="journal article" date="2019" name="Nat. Microbiol.">
        <title>Mediterranean grassland soil C-N compound turnover is dependent on rainfall and depth, and is mediated by genomically divergent microorganisms.</title>
        <authorList>
            <person name="Diamond S."/>
            <person name="Andeer P.F."/>
            <person name="Li Z."/>
            <person name="Crits-Christoph A."/>
            <person name="Burstein D."/>
            <person name="Anantharaman K."/>
            <person name="Lane K.R."/>
            <person name="Thomas B.C."/>
            <person name="Pan C."/>
            <person name="Northen T.R."/>
            <person name="Banfield J.F."/>
        </authorList>
    </citation>
    <scope>NUCLEOTIDE SEQUENCE [LARGE SCALE GENOMIC DNA]</scope>
    <source>
        <strain evidence="3">WS_11</strain>
    </source>
</reference>
<keyword evidence="2" id="KW-0175">Coiled coil</keyword>
<evidence type="ECO:0000256" key="1">
    <source>
        <dbReference type="ARBA" id="ARBA00008591"/>
    </source>
</evidence>
<dbReference type="EMBL" id="VBPB01000191">
    <property type="protein sequence ID" value="TMQ71012.1"/>
    <property type="molecule type" value="Genomic_DNA"/>
</dbReference>
<sequence>MVVLPRPKRIESPSRPPACEARMFSLFPKNEDFFTLFRRQAVLVRLSCENLQEMMERFDDLEGRAKRLKEVEHEADLAAHELFERLNRSFITPLEREDIHDLGSGLDDVIDAVEAIGSRIVLFKLTAPTPEAQQLAAILAKAGTQIEKAVDHLKDLKNLMGFTIEINRLENEADNVSRQAVADLFDGTHQVLDVMRWKEIYGRLEGAADKCEDVANTIEAIVLKNQ</sequence>
<comment type="similarity">
    <text evidence="1">Belongs to the UPF0111 family.</text>
</comment>
<comment type="caution">
    <text evidence="3">The sequence shown here is derived from an EMBL/GenBank/DDBJ whole genome shotgun (WGS) entry which is preliminary data.</text>
</comment>
<gene>
    <name evidence="3" type="ORF">E6K81_11170</name>
</gene>
<dbReference type="AlphaFoldDB" id="A0A538U536"/>
<dbReference type="PANTHER" id="PTHR37298">
    <property type="entry name" value="UPF0111 PROTEIN YKAA"/>
    <property type="match status" value="1"/>
</dbReference>
<evidence type="ECO:0000256" key="2">
    <source>
        <dbReference type="SAM" id="Coils"/>
    </source>
</evidence>
<evidence type="ECO:0000313" key="3">
    <source>
        <dbReference type="EMBL" id="TMQ71012.1"/>
    </source>
</evidence>
<proteinExistence type="inferred from homology"/>